<dbReference type="KEGG" id="mgau:MGALJ_32770"/>
<evidence type="ECO:0008006" key="6">
    <source>
        <dbReference type="Google" id="ProtNLM"/>
    </source>
</evidence>
<reference evidence="4 5" key="1">
    <citation type="journal article" date="2019" name="Emerg. Microbes Infect.">
        <title>Comprehensive subspecies identification of 175 nontuberculous mycobacteria species based on 7547 genomic profiles.</title>
        <authorList>
            <person name="Matsumoto Y."/>
            <person name="Kinjo T."/>
            <person name="Motooka D."/>
            <person name="Nabeya D."/>
            <person name="Jung N."/>
            <person name="Uechi K."/>
            <person name="Horii T."/>
            <person name="Iida T."/>
            <person name="Fujita J."/>
            <person name="Nakamura S."/>
        </authorList>
    </citation>
    <scope>NUCLEOTIDE SEQUENCE [LARGE SCALE GENOMIC DNA]</scope>
    <source>
        <strain evidence="4 5">JCM 6399</strain>
    </source>
</reference>
<feature type="domain" description="Acyl-CoA thioesterase-like C-terminal" evidence="3">
    <location>
        <begin position="262"/>
        <end position="409"/>
    </location>
</feature>
<keyword evidence="5" id="KW-1185">Reference proteome</keyword>
<dbReference type="InterPro" id="IPR049449">
    <property type="entry name" value="TesB_ACOT8-like_N"/>
</dbReference>
<dbReference type="RefSeq" id="WP_163730517.1">
    <property type="nucleotide sequence ID" value="NZ_AP022601.1"/>
</dbReference>
<dbReference type="Proteomes" id="UP000465785">
    <property type="component" value="Chromosome"/>
</dbReference>
<dbReference type="Pfam" id="PF13622">
    <property type="entry name" value="4HBT_3"/>
    <property type="match status" value="1"/>
</dbReference>
<dbReference type="CDD" id="cd03444">
    <property type="entry name" value="Thioesterase_II_repeat1"/>
    <property type="match status" value="1"/>
</dbReference>
<dbReference type="Gene3D" id="2.170.150.40">
    <property type="entry name" value="Domain of unknown function (DUF427)"/>
    <property type="match status" value="1"/>
</dbReference>
<protein>
    <recommendedName>
        <fullName evidence="6">Acyl-CoA thioesterase</fullName>
    </recommendedName>
</protein>
<dbReference type="Pfam" id="PF04248">
    <property type="entry name" value="NTP_transf_9"/>
    <property type="match status" value="1"/>
</dbReference>
<dbReference type="EMBL" id="AP022601">
    <property type="protein sequence ID" value="BBY93608.1"/>
    <property type="molecule type" value="Genomic_DNA"/>
</dbReference>
<accession>A0A9W4FGB1</accession>
<dbReference type="PANTHER" id="PTHR34310:SF8">
    <property type="entry name" value="CONSERVED PROTEIN"/>
    <property type="match status" value="1"/>
</dbReference>
<evidence type="ECO:0000313" key="5">
    <source>
        <dbReference type="Proteomes" id="UP000465785"/>
    </source>
</evidence>
<dbReference type="InterPro" id="IPR007361">
    <property type="entry name" value="DUF427"/>
</dbReference>
<proteinExistence type="predicted"/>
<name>A0A9W4FGB1_9MYCO</name>
<dbReference type="InterPro" id="IPR038694">
    <property type="entry name" value="DUF427_sf"/>
</dbReference>
<dbReference type="InterPro" id="IPR049450">
    <property type="entry name" value="ACOT8-like_C"/>
</dbReference>
<dbReference type="PANTHER" id="PTHR34310">
    <property type="entry name" value="DUF427 DOMAIN PROTEIN (AFU_ORTHOLOGUE AFUA_3G02220)"/>
    <property type="match status" value="1"/>
</dbReference>
<dbReference type="SUPFAM" id="SSF54637">
    <property type="entry name" value="Thioesterase/thiol ester dehydrase-isomerase"/>
    <property type="match status" value="2"/>
</dbReference>
<sequence length="429" mass="47115">MADMIDDVESLWPEYPDYRIDLTPCRLTGQVWAGDTLLAESDACLIVTETDHTDRLYFPESSVQWQHFEKSEHTTVCPFKGRADYWNLIGPHQPSANAVWTYRAPLPEVAGLKGYVSFYDLDMRIIVVDRWPDGTEVPATFPLWGDAAELVRLIDVQPASDCKFIGPAHGPTRRDVVEGGQFAGEAIVAASKALPGQRVTSISMIFTKAASFTAPVDVDVDVLRQGRTFSTAEVRISQHGALRSVGLLLADSGADDVMRDSAPMPDTPGPEAAVQFAGFGMPGREIRVVDAAYDPDPERVGPPVIDAWVRFRDAPDEQYLHQALLAQSTTHWTIAAGMLPHRGFGEARAHDTLSTGIMKATIAFHDDADVSEWLLYRNCAFWSGRGLVQGDGRVHTRDGRLAASYTIQAMVRAFGRSPADMGHDSRTAM</sequence>
<dbReference type="AlphaFoldDB" id="A0A9W4FGB1"/>
<evidence type="ECO:0000259" key="2">
    <source>
        <dbReference type="Pfam" id="PF13622"/>
    </source>
</evidence>
<feature type="domain" description="DUF427" evidence="1">
    <location>
        <begin position="31"/>
        <end position="120"/>
    </location>
</feature>
<dbReference type="Gene3D" id="2.40.160.210">
    <property type="entry name" value="Acyl-CoA thioesterase, double hotdog domain"/>
    <property type="match status" value="1"/>
</dbReference>
<organism evidence="4 5">
    <name type="scientific">Mycobacterium gallinarum</name>
    <dbReference type="NCBI Taxonomy" id="39689"/>
    <lineage>
        <taxon>Bacteria</taxon>
        <taxon>Bacillati</taxon>
        <taxon>Actinomycetota</taxon>
        <taxon>Actinomycetes</taxon>
        <taxon>Mycobacteriales</taxon>
        <taxon>Mycobacteriaceae</taxon>
        <taxon>Mycobacterium</taxon>
    </lineage>
</organism>
<dbReference type="InterPro" id="IPR029069">
    <property type="entry name" value="HotDog_dom_sf"/>
</dbReference>
<gene>
    <name evidence="4" type="ORF">MGALJ_32770</name>
</gene>
<evidence type="ECO:0000313" key="4">
    <source>
        <dbReference type="EMBL" id="BBY93608.1"/>
    </source>
</evidence>
<feature type="domain" description="Acyl-CoA thioesterase-like N-terminal HotDog" evidence="2">
    <location>
        <begin position="176"/>
        <end position="243"/>
    </location>
</feature>
<evidence type="ECO:0000259" key="3">
    <source>
        <dbReference type="Pfam" id="PF20789"/>
    </source>
</evidence>
<dbReference type="InterPro" id="IPR042171">
    <property type="entry name" value="Acyl-CoA_hotdog"/>
</dbReference>
<evidence type="ECO:0000259" key="1">
    <source>
        <dbReference type="Pfam" id="PF04248"/>
    </source>
</evidence>
<dbReference type="Pfam" id="PF20789">
    <property type="entry name" value="4HBT_3C"/>
    <property type="match status" value="1"/>
</dbReference>